<dbReference type="GO" id="GO:0140664">
    <property type="term" value="F:ATP-dependent DNA damage sensor activity"/>
    <property type="evidence" value="ECO:0007669"/>
    <property type="project" value="InterPro"/>
</dbReference>
<keyword evidence="4" id="KW-1185">Reference proteome</keyword>
<name>A0A8J4XYD7_CHIOP</name>
<accession>A0A8J4XYD7</accession>
<evidence type="ECO:0000256" key="1">
    <source>
        <dbReference type="ARBA" id="ARBA00006271"/>
    </source>
</evidence>
<dbReference type="SUPFAM" id="SSF48334">
    <property type="entry name" value="DNA repair protein MutS, domain III"/>
    <property type="match status" value="1"/>
</dbReference>
<dbReference type="GO" id="GO:0006298">
    <property type="term" value="P:mismatch repair"/>
    <property type="evidence" value="ECO:0007669"/>
    <property type="project" value="InterPro"/>
</dbReference>
<dbReference type="EMBL" id="JACEEZ010019195">
    <property type="protein sequence ID" value="KAG0715977.1"/>
    <property type="molecule type" value="Genomic_DNA"/>
</dbReference>
<dbReference type="InterPro" id="IPR007696">
    <property type="entry name" value="DNA_mismatch_repair_MutS_core"/>
</dbReference>
<dbReference type="AlphaFoldDB" id="A0A8J4XYD7"/>
<dbReference type="GO" id="GO:0005524">
    <property type="term" value="F:ATP binding"/>
    <property type="evidence" value="ECO:0007669"/>
    <property type="project" value="InterPro"/>
</dbReference>
<dbReference type="GO" id="GO:0030983">
    <property type="term" value="F:mismatched DNA binding"/>
    <property type="evidence" value="ECO:0007669"/>
    <property type="project" value="InterPro"/>
</dbReference>
<dbReference type="PANTHER" id="PTHR11361">
    <property type="entry name" value="DNA MISMATCH REPAIR PROTEIN MUTS FAMILY MEMBER"/>
    <property type="match status" value="1"/>
</dbReference>
<dbReference type="InterPro" id="IPR045076">
    <property type="entry name" value="MutS"/>
</dbReference>
<dbReference type="GO" id="GO:0032301">
    <property type="term" value="C:MutSalpha complex"/>
    <property type="evidence" value="ECO:0007669"/>
    <property type="project" value="TreeGrafter"/>
</dbReference>
<dbReference type="Gene3D" id="1.10.1420.10">
    <property type="match status" value="1"/>
</dbReference>
<feature type="domain" description="DNA mismatch repair protein MutS core" evidence="2">
    <location>
        <begin position="20"/>
        <end position="145"/>
    </location>
</feature>
<reference evidence="3" key="1">
    <citation type="submission" date="2020-07" db="EMBL/GenBank/DDBJ databases">
        <title>The High-quality genome of the commercially important snow crab, Chionoecetes opilio.</title>
        <authorList>
            <person name="Jeong J.-H."/>
            <person name="Ryu S."/>
        </authorList>
    </citation>
    <scope>NUCLEOTIDE SEQUENCE</scope>
    <source>
        <strain evidence="3">MADBK_172401_WGS</strain>
        <tissue evidence="3">Digestive gland</tissue>
    </source>
</reference>
<dbReference type="Proteomes" id="UP000770661">
    <property type="component" value="Unassembled WGS sequence"/>
</dbReference>
<protein>
    <submittedName>
        <fullName evidence="3">DNA mismatch repair protein Msh6</fullName>
    </submittedName>
</protein>
<dbReference type="OrthoDB" id="6432238at2759"/>
<evidence type="ECO:0000259" key="2">
    <source>
        <dbReference type="Pfam" id="PF05192"/>
    </source>
</evidence>
<evidence type="ECO:0000313" key="4">
    <source>
        <dbReference type="Proteomes" id="UP000770661"/>
    </source>
</evidence>
<gene>
    <name evidence="3" type="primary">MSH6_0</name>
    <name evidence="3" type="ORF">GWK47_001173</name>
</gene>
<proteinExistence type="inferred from homology"/>
<dbReference type="InterPro" id="IPR036187">
    <property type="entry name" value="DNA_mismatch_repair_MutS_sf"/>
</dbReference>
<organism evidence="3 4">
    <name type="scientific">Chionoecetes opilio</name>
    <name type="common">Atlantic snow crab</name>
    <name type="synonym">Cancer opilio</name>
    <dbReference type="NCBI Taxonomy" id="41210"/>
    <lineage>
        <taxon>Eukaryota</taxon>
        <taxon>Metazoa</taxon>
        <taxon>Ecdysozoa</taxon>
        <taxon>Arthropoda</taxon>
        <taxon>Crustacea</taxon>
        <taxon>Multicrustacea</taxon>
        <taxon>Malacostraca</taxon>
        <taxon>Eumalacostraca</taxon>
        <taxon>Eucarida</taxon>
        <taxon>Decapoda</taxon>
        <taxon>Pleocyemata</taxon>
        <taxon>Brachyura</taxon>
        <taxon>Eubrachyura</taxon>
        <taxon>Majoidea</taxon>
        <taxon>Majidae</taxon>
        <taxon>Chionoecetes</taxon>
    </lineage>
</organism>
<comment type="caution">
    <text evidence="3">The sequence shown here is derived from an EMBL/GenBank/DDBJ whole genome shotgun (WGS) entry which is preliminary data.</text>
</comment>
<dbReference type="PANTHER" id="PTHR11361:SF148">
    <property type="entry name" value="DNA MISMATCH REPAIR PROTEIN MSH6"/>
    <property type="match status" value="1"/>
</dbReference>
<dbReference type="Pfam" id="PF05192">
    <property type="entry name" value="MutS_III"/>
    <property type="match status" value="1"/>
</dbReference>
<evidence type="ECO:0000313" key="3">
    <source>
        <dbReference type="EMBL" id="KAG0715977.1"/>
    </source>
</evidence>
<sequence length="149" mass="16249">MARHGGLWVEWIKKSVLDGATLHSLEVFRNASGGTEGGGAPGLLLHALQDEVAGGDEYTRRLLRSWLCAPLCSPAALQQRLDAIADLRDNPGVMAEVVVMLKTLPHLERMLAKVHRQGLNPPVSRQEGFLAALKGFKTCIDIVNLFKDD</sequence>
<comment type="similarity">
    <text evidence="1">Belongs to the DNA mismatch repair MutS family.</text>
</comment>